<feature type="non-terminal residue" evidence="2">
    <location>
        <position position="173"/>
    </location>
</feature>
<feature type="non-terminal residue" evidence="2">
    <location>
        <position position="1"/>
    </location>
</feature>
<evidence type="ECO:0000313" key="3">
    <source>
        <dbReference type="Proteomes" id="UP001200034"/>
    </source>
</evidence>
<sequence length="173" mass="19938">QTMSLIILLLISANIIVAAPPRFTNIKCEVLDPSYCSYTQCDLKITGRGIVALNVEARLLKGPFNNAKVNLSLWRKFNGFRPFMFNGTFDFCKFLLKPNKLSFQKIIMDSFVPNSNLNHTCPYEKEIVVRDLVFKEEFFRFMPLPSGEYQLQLMAATDNDWKTRVSVNILLQE</sequence>
<dbReference type="EMBL" id="JAJJHW010003409">
    <property type="protein sequence ID" value="KAH8359075.1"/>
    <property type="molecule type" value="Genomic_DNA"/>
</dbReference>
<evidence type="ECO:0000313" key="2">
    <source>
        <dbReference type="EMBL" id="KAH8359075.1"/>
    </source>
</evidence>
<keyword evidence="3" id="KW-1185">Reference proteome</keyword>
<keyword evidence="1" id="KW-0732">Signal</keyword>
<dbReference type="InterPro" id="IPR010512">
    <property type="entry name" value="DUF1091"/>
</dbReference>
<accession>A0AAD4JUC6</accession>
<name>A0AAD4JUC6_9MUSC</name>
<evidence type="ECO:0008006" key="4">
    <source>
        <dbReference type="Google" id="ProtNLM"/>
    </source>
</evidence>
<feature type="chain" id="PRO_5042253008" description="MD-2-related lipid-recognition domain-containing protein" evidence="1">
    <location>
        <begin position="19"/>
        <end position="173"/>
    </location>
</feature>
<reference evidence="2" key="1">
    <citation type="journal article" date="2021" name="Mol. Ecol. Resour.">
        <title>Phylogenomic analyses of the genus Drosophila reveals genomic signals of climate adaptation.</title>
        <authorList>
            <person name="Li F."/>
            <person name="Rane R.V."/>
            <person name="Luria V."/>
            <person name="Xiong Z."/>
            <person name="Chen J."/>
            <person name="Li Z."/>
            <person name="Catullo R.A."/>
            <person name="Griffin P.C."/>
            <person name="Schiffer M."/>
            <person name="Pearce S."/>
            <person name="Lee S.F."/>
            <person name="McElroy K."/>
            <person name="Stocker A."/>
            <person name="Shirriffs J."/>
            <person name="Cockerell F."/>
            <person name="Coppin C."/>
            <person name="Sgro C.M."/>
            <person name="Karger A."/>
            <person name="Cain J.W."/>
            <person name="Weber J.A."/>
            <person name="Santpere G."/>
            <person name="Kirschner M.W."/>
            <person name="Hoffmann A.A."/>
            <person name="Oakeshott J.G."/>
            <person name="Zhang G."/>
        </authorList>
    </citation>
    <scope>NUCLEOTIDE SEQUENCE</scope>
    <source>
        <strain evidence="2">BGI-SZ-2011g</strain>
    </source>
</reference>
<dbReference type="AlphaFoldDB" id="A0AAD4JUC6"/>
<dbReference type="SMART" id="SM00697">
    <property type="entry name" value="DM8"/>
    <property type="match status" value="1"/>
</dbReference>
<gene>
    <name evidence="2" type="ORF">KR093_004202</name>
</gene>
<dbReference type="PANTHER" id="PTHR20898:SF0">
    <property type="entry name" value="DAEDALUS ON 3-RELATED"/>
    <property type="match status" value="1"/>
</dbReference>
<dbReference type="Pfam" id="PF06477">
    <property type="entry name" value="DUF1091"/>
    <property type="match status" value="1"/>
</dbReference>
<dbReference type="PANTHER" id="PTHR20898">
    <property type="entry name" value="DAEDALUS ON 3-RELATED-RELATED"/>
    <property type="match status" value="1"/>
</dbReference>
<comment type="caution">
    <text evidence="2">The sequence shown here is derived from an EMBL/GenBank/DDBJ whole genome shotgun (WGS) entry which is preliminary data.</text>
</comment>
<evidence type="ECO:0000256" key="1">
    <source>
        <dbReference type="SAM" id="SignalP"/>
    </source>
</evidence>
<protein>
    <recommendedName>
        <fullName evidence="4">MD-2-related lipid-recognition domain-containing protein</fullName>
    </recommendedName>
</protein>
<feature type="signal peptide" evidence="1">
    <location>
        <begin position="1"/>
        <end position="18"/>
    </location>
</feature>
<proteinExistence type="predicted"/>
<organism evidence="2 3">
    <name type="scientific">Drosophila rubida</name>
    <dbReference type="NCBI Taxonomy" id="30044"/>
    <lineage>
        <taxon>Eukaryota</taxon>
        <taxon>Metazoa</taxon>
        <taxon>Ecdysozoa</taxon>
        <taxon>Arthropoda</taxon>
        <taxon>Hexapoda</taxon>
        <taxon>Insecta</taxon>
        <taxon>Pterygota</taxon>
        <taxon>Neoptera</taxon>
        <taxon>Endopterygota</taxon>
        <taxon>Diptera</taxon>
        <taxon>Brachycera</taxon>
        <taxon>Muscomorpha</taxon>
        <taxon>Ephydroidea</taxon>
        <taxon>Drosophilidae</taxon>
        <taxon>Drosophila</taxon>
    </lineage>
</organism>
<dbReference type="Proteomes" id="UP001200034">
    <property type="component" value="Unassembled WGS sequence"/>
</dbReference>